<feature type="region of interest" description="Disordered" evidence="1">
    <location>
        <begin position="1"/>
        <end position="105"/>
    </location>
</feature>
<accession>A0A3B4BMH1</accession>
<name>A0A3B4BMH1_9GOBI</name>
<reference evidence="2" key="1">
    <citation type="submission" date="2025-08" db="UniProtKB">
        <authorList>
            <consortium name="Ensembl"/>
        </authorList>
    </citation>
    <scope>IDENTIFICATION</scope>
</reference>
<protein>
    <submittedName>
        <fullName evidence="2">Uncharacterized protein</fullName>
    </submittedName>
</protein>
<dbReference type="AlphaFoldDB" id="A0A3B4BMH1"/>
<dbReference type="Ensembl" id="ENSPMGT00000031596.1">
    <property type="protein sequence ID" value="ENSPMGP00000029680.1"/>
    <property type="gene ID" value="ENSPMGG00000023887.1"/>
</dbReference>
<dbReference type="PANTHER" id="PTHR15141:SF75">
    <property type="entry name" value="ELONGIN-A"/>
    <property type="match status" value="1"/>
</dbReference>
<evidence type="ECO:0000256" key="1">
    <source>
        <dbReference type="SAM" id="MobiDB-lite"/>
    </source>
</evidence>
<feature type="compositionally biased region" description="Low complexity" evidence="1">
    <location>
        <begin position="37"/>
        <end position="93"/>
    </location>
</feature>
<dbReference type="Proteomes" id="UP000261520">
    <property type="component" value="Unplaced"/>
</dbReference>
<proteinExistence type="predicted"/>
<dbReference type="PANTHER" id="PTHR15141">
    <property type="entry name" value="TRANSCRIPTION ELONGATION FACTOR B POLYPEPTIDE 3"/>
    <property type="match status" value="1"/>
</dbReference>
<keyword evidence="3" id="KW-1185">Reference proteome</keyword>
<reference evidence="2" key="2">
    <citation type="submission" date="2025-09" db="UniProtKB">
        <authorList>
            <consortium name="Ensembl"/>
        </authorList>
    </citation>
    <scope>IDENTIFICATION</scope>
</reference>
<dbReference type="InterPro" id="IPR051870">
    <property type="entry name" value="Elongin-A_domain"/>
</dbReference>
<dbReference type="STRING" id="409849.ENSPMGP00000029680"/>
<sequence>PTNEDEVYETPTMSFESFLTYDAPSSIKKKKKPPPSSVSVSSHSRSVHSSSSSSSSRPSAPSSSQSSSSSSKVSKSNGSSKRTHSSSKSSSSSGPVPEKRKKVIEPVPVLPDIPLPAIQPNYRPLPSIDVTPLPPLRRKAVCTDEEDAGFTGKRLNSKMVVFSGSKSSYLPRMMTLYEQCIRVLQNNID</sequence>
<organism evidence="2 3">
    <name type="scientific">Periophthalmus magnuspinnatus</name>
    <dbReference type="NCBI Taxonomy" id="409849"/>
    <lineage>
        <taxon>Eukaryota</taxon>
        <taxon>Metazoa</taxon>
        <taxon>Chordata</taxon>
        <taxon>Craniata</taxon>
        <taxon>Vertebrata</taxon>
        <taxon>Euteleostomi</taxon>
        <taxon>Actinopterygii</taxon>
        <taxon>Neopterygii</taxon>
        <taxon>Teleostei</taxon>
        <taxon>Neoteleostei</taxon>
        <taxon>Acanthomorphata</taxon>
        <taxon>Gobiaria</taxon>
        <taxon>Gobiiformes</taxon>
        <taxon>Gobioidei</taxon>
        <taxon>Gobiidae</taxon>
        <taxon>Oxudercinae</taxon>
        <taxon>Periophthalmus</taxon>
    </lineage>
</organism>
<evidence type="ECO:0000313" key="2">
    <source>
        <dbReference type="Ensembl" id="ENSPMGP00000029680.1"/>
    </source>
</evidence>
<evidence type="ECO:0000313" key="3">
    <source>
        <dbReference type="Proteomes" id="UP000261520"/>
    </source>
</evidence>